<feature type="transmembrane region" description="Helical" evidence="2">
    <location>
        <begin position="135"/>
        <end position="155"/>
    </location>
</feature>
<dbReference type="Pfam" id="PF04143">
    <property type="entry name" value="Sulf_transp"/>
    <property type="match status" value="1"/>
</dbReference>
<evidence type="ECO:0000313" key="3">
    <source>
        <dbReference type="EMBL" id="QDV84195.1"/>
    </source>
</evidence>
<keyword evidence="2" id="KW-0812">Transmembrane</keyword>
<dbReference type="EMBL" id="CP036432">
    <property type="protein sequence ID" value="QDV84195.1"/>
    <property type="molecule type" value="Genomic_DNA"/>
</dbReference>
<reference evidence="3 4" key="1">
    <citation type="submission" date="2019-02" db="EMBL/GenBank/DDBJ databases">
        <title>Deep-cultivation of Planctomycetes and their phenomic and genomic characterization uncovers novel biology.</title>
        <authorList>
            <person name="Wiegand S."/>
            <person name="Jogler M."/>
            <person name="Boedeker C."/>
            <person name="Pinto D."/>
            <person name="Vollmers J."/>
            <person name="Rivas-Marin E."/>
            <person name="Kohn T."/>
            <person name="Peeters S.H."/>
            <person name="Heuer A."/>
            <person name="Rast P."/>
            <person name="Oberbeckmann S."/>
            <person name="Bunk B."/>
            <person name="Jeske O."/>
            <person name="Meyerdierks A."/>
            <person name="Storesund J.E."/>
            <person name="Kallscheuer N."/>
            <person name="Luecker S."/>
            <person name="Lage O.M."/>
            <person name="Pohl T."/>
            <person name="Merkel B.J."/>
            <person name="Hornburger P."/>
            <person name="Mueller R.-W."/>
            <person name="Bruemmer F."/>
            <person name="Labrenz M."/>
            <person name="Spormann A.M."/>
            <person name="Op den Camp H."/>
            <person name="Overmann J."/>
            <person name="Amann R."/>
            <person name="Jetten M.S.M."/>
            <person name="Mascher T."/>
            <person name="Medema M.H."/>
            <person name="Devos D.P."/>
            <person name="Kaster A.-K."/>
            <person name="Ovreas L."/>
            <person name="Rohde M."/>
            <person name="Galperin M.Y."/>
            <person name="Jogler C."/>
        </authorList>
    </citation>
    <scope>NUCLEOTIDE SEQUENCE [LARGE SCALE GENOMIC DNA]</scope>
    <source>
        <strain evidence="3 4">TBK1r</strain>
    </source>
</reference>
<name>A0ABX5XQB1_9BACT</name>
<keyword evidence="2" id="KW-0472">Membrane</keyword>
<dbReference type="InterPro" id="IPR007272">
    <property type="entry name" value="Sulf_transp_TsuA/YedE"/>
</dbReference>
<keyword evidence="2" id="KW-1133">Transmembrane helix</keyword>
<evidence type="ECO:0000256" key="1">
    <source>
        <dbReference type="SAM" id="MobiDB-lite"/>
    </source>
</evidence>
<accession>A0ABX5XQB1</accession>
<keyword evidence="4" id="KW-1185">Reference proteome</keyword>
<sequence>METMTETNDSQPPKQAEQAKPATSPAAYLMVLLMGVYLGILFSKSEVAHWQRIHDMFLFREAHMYLIIVTAIVVAMFSMQVIKRFQIRSIEGKPIKYSPKPYHTGVVIGGMLFGAGWAITGACPGPIYAQIGGGQWMALFTLVGALLGMFSYAALKPKLPH</sequence>
<feature type="region of interest" description="Disordered" evidence="1">
    <location>
        <begin position="1"/>
        <end position="20"/>
    </location>
</feature>
<proteinExistence type="predicted"/>
<feature type="transmembrane region" description="Helical" evidence="2">
    <location>
        <begin position="102"/>
        <end position="129"/>
    </location>
</feature>
<evidence type="ECO:0000256" key="2">
    <source>
        <dbReference type="SAM" id="Phobius"/>
    </source>
</evidence>
<gene>
    <name evidence="3" type="ORF">TBK1r_31400</name>
</gene>
<protein>
    <submittedName>
        <fullName evidence="3">Inner membrane protein</fullName>
    </submittedName>
</protein>
<feature type="compositionally biased region" description="Polar residues" evidence="1">
    <location>
        <begin position="1"/>
        <end position="13"/>
    </location>
</feature>
<organism evidence="3 4">
    <name type="scientific">Stieleria magnilauensis</name>
    <dbReference type="NCBI Taxonomy" id="2527963"/>
    <lineage>
        <taxon>Bacteria</taxon>
        <taxon>Pseudomonadati</taxon>
        <taxon>Planctomycetota</taxon>
        <taxon>Planctomycetia</taxon>
        <taxon>Pirellulales</taxon>
        <taxon>Pirellulaceae</taxon>
        <taxon>Stieleria</taxon>
    </lineage>
</organism>
<feature type="transmembrane region" description="Helical" evidence="2">
    <location>
        <begin position="62"/>
        <end position="82"/>
    </location>
</feature>
<evidence type="ECO:0000313" key="4">
    <source>
        <dbReference type="Proteomes" id="UP000318081"/>
    </source>
</evidence>
<dbReference type="Proteomes" id="UP000318081">
    <property type="component" value="Chromosome"/>
</dbReference>
<feature type="transmembrane region" description="Helical" evidence="2">
    <location>
        <begin position="21"/>
        <end position="42"/>
    </location>
</feature>